<keyword evidence="11 21" id="KW-0106">Calcium</keyword>
<dbReference type="GO" id="GO:0004802">
    <property type="term" value="F:transketolase activity"/>
    <property type="evidence" value="ECO:0007669"/>
    <property type="project" value="UniProtKB-UniRule"/>
</dbReference>
<comment type="cofactor">
    <cofactor evidence="3">
        <name>Co(2+)</name>
        <dbReference type="ChEBI" id="CHEBI:48828"/>
    </cofactor>
</comment>
<feature type="binding site" evidence="18">
    <location>
        <position position="159"/>
    </location>
    <ligand>
        <name>thiamine diphosphate</name>
        <dbReference type="ChEBI" id="CHEBI:58937"/>
    </ligand>
</feature>
<comment type="subunit">
    <text evidence="6 21">Homodimer.</text>
</comment>
<evidence type="ECO:0000313" key="24">
    <source>
        <dbReference type="Proteomes" id="UP000637695"/>
    </source>
</evidence>
<feature type="binding site" evidence="18">
    <location>
        <position position="435"/>
    </location>
    <ligand>
        <name>thiamine diphosphate</name>
        <dbReference type="ChEBI" id="CHEBI:58937"/>
    </ligand>
</feature>
<feature type="domain" description="Transketolase-like pyrimidine-binding" evidence="22">
    <location>
        <begin position="352"/>
        <end position="523"/>
    </location>
</feature>
<evidence type="ECO:0000256" key="10">
    <source>
        <dbReference type="ARBA" id="ARBA00022723"/>
    </source>
</evidence>
<evidence type="ECO:0000256" key="17">
    <source>
        <dbReference type="PIRSR" id="PIRSR605478-2"/>
    </source>
</evidence>
<feature type="binding site" evidence="18">
    <location>
        <begin position="117"/>
        <end position="119"/>
    </location>
    <ligand>
        <name>thiamine diphosphate</name>
        <dbReference type="ChEBI" id="CHEBI:58937"/>
    </ligand>
</feature>
<keyword evidence="24" id="KW-1185">Reference proteome</keyword>
<evidence type="ECO:0000256" key="1">
    <source>
        <dbReference type="ARBA" id="ARBA00001913"/>
    </source>
</evidence>
<dbReference type="EMBL" id="BMOY01000009">
    <property type="protein sequence ID" value="GGJ01590.1"/>
    <property type="molecule type" value="Genomic_DNA"/>
</dbReference>
<feature type="binding site" evidence="17">
    <location>
        <position position="471"/>
    </location>
    <ligand>
        <name>substrate</name>
    </ligand>
</feature>
<evidence type="ECO:0000256" key="19">
    <source>
        <dbReference type="PIRSR" id="PIRSR605478-4"/>
    </source>
</evidence>
<feature type="binding site" evidence="17">
    <location>
        <position position="518"/>
    </location>
    <ligand>
        <name>substrate</name>
    </ligand>
</feature>
<name>A0A917K7G8_9BACL</name>
<evidence type="ECO:0000256" key="8">
    <source>
        <dbReference type="ARBA" id="ARBA00016662"/>
    </source>
</evidence>
<feature type="binding site" evidence="18">
    <location>
        <position position="69"/>
    </location>
    <ligand>
        <name>thiamine diphosphate</name>
        <dbReference type="ChEBI" id="CHEBI:58937"/>
    </ligand>
</feature>
<feature type="binding site" evidence="17">
    <location>
        <position position="382"/>
    </location>
    <ligand>
        <name>substrate</name>
    </ligand>
</feature>
<comment type="cofactor">
    <cofactor evidence="19">
        <name>Mg(2+)</name>
        <dbReference type="ChEBI" id="CHEBI:18420"/>
    </cofactor>
    <text evidence="19">Binds 1 Mg(2+) ion per subunit. Can also utilize other divalent metal cations, such as Ca(2+), Mn(2+) and Co(2+).</text>
</comment>
<evidence type="ECO:0000256" key="16">
    <source>
        <dbReference type="PIRSR" id="PIRSR605478-1"/>
    </source>
</evidence>
<feature type="binding site" evidence="19">
    <location>
        <position position="158"/>
    </location>
    <ligand>
        <name>Mg(2+)</name>
        <dbReference type="ChEBI" id="CHEBI:18420"/>
    </ligand>
</feature>
<feature type="binding site" evidence="18">
    <location>
        <position position="188"/>
    </location>
    <ligand>
        <name>thiamine diphosphate</name>
        <dbReference type="ChEBI" id="CHEBI:58937"/>
    </ligand>
</feature>
<evidence type="ECO:0000256" key="20">
    <source>
        <dbReference type="PIRSR" id="PIRSR605478-5"/>
    </source>
</evidence>
<dbReference type="InterPro" id="IPR033247">
    <property type="entry name" value="Transketolase_fam"/>
</dbReference>
<comment type="cofactor">
    <cofactor evidence="2">
        <name>Mn(2+)</name>
        <dbReference type="ChEBI" id="CHEBI:29035"/>
    </cofactor>
</comment>
<dbReference type="InterPro" id="IPR049557">
    <property type="entry name" value="Transketolase_CS"/>
</dbReference>
<comment type="caution">
    <text evidence="23">The sequence shown here is derived from an EMBL/GenBank/DDBJ whole genome shotgun (WGS) entry which is preliminary data.</text>
</comment>
<dbReference type="PROSITE" id="PS00801">
    <property type="entry name" value="TRANSKETOLASE_1"/>
    <property type="match status" value="1"/>
</dbReference>
<dbReference type="GO" id="GO:0046872">
    <property type="term" value="F:metal ion binding"/>
    <property type="evidence" value="ECO:0007669"/>
    <property type="project" value="UniProtKB-KW"/>
</dbReference>
<dbReference type="GO" id="GO:0006098">
    <property type="term" value="P:pentose-phosphate shunt"/>
    <property type="evidence" value="ECO:0007669"/>
    <property type="project" value="TreeGrafter"/>
</dbReference>
<dbReference type="GO" id="GO:0005829">
    <property type="term" value="C:cytosol"/>
    <property type="evidence" value="ECO:0007669"/>
    <property type="project" value="TreeGrafter"/>
</dbReference>
<evidence type="ECO:0000256" key="11">
    <source>
        <dbReference type="ARBA" id="ARBA00022837"/>
    </source>
</evidence>
<reference evidence="23" key="1">
    <citation type="journal article" date="2014" name="Int. J. Syst. Evol. Microbiol.">
        <title>Complete genome sequence of Corynebacterium casei LMG S-19264T (=DSM 44701T), isolated from a smear-ripened cheese.</title>
        <authorList>
            <consortium name="US DOE Joint Genome Institute (JGI-PGF)"/>
            <person name="Walter F."/>
            <person name="Albersmeier A."/>
            <person name="Kalinowski J."/>
            <person name="Ruckert C."/>
        </authorList>
    </citation>
    <scope>NUCLEOTIDE SEQUENCE</scope>
    <source>
        <strain evidence="23">JCM 18487</strain>
    </source>
</reference>
<dbReference type="PANTHER" id="PTHR43522">
    <property type="entry name" value="TRANSKETOLASE"/>
    <property type="match status" value="1"/>
</dbReference>
<dbReference type="FunFam" id="3.40.50.970:FF:000045">
    <property type="entry name" value="Transketolase"/>
    <property type="match status" value="1"/>
</dbReference>
<comment type="catalytic activity">
    <reaction evidence="14 21">
        <text>D-sedoheptulose 7-phosphate + D-glyceraldehyde 3-phosphate = aldehydo-D-ribose 5-phosphate + D-xylulose 5-phosphate</text>
        <dbReference type="Rhea" id="RHEA:10508"/>
        <dbReference type="ChEBI" id="CHEBI:57483"/>
        <dbReference type="ChEBI" id="CHEBI:57737"/>
        <dbReference type="ChEBI" id="CHEBI:58273"/>
        <dbReference type="ChEBI" id="CHEBI:59776"/>
        <dbReference type="EC" id="2.2.1.1"/>
    </reaction>
</comment>
<keyword evidence="12 19" id="KW-0460">Magnesium</keyword>
<dbReference type="AlphaFoldDB" id="A0A917K7G8"/>
<dbReference type="Proteomes" id="UP000637695">
    <property type="component" value="Unassembled WGS sequence"/>
</dbReference>
<dbReference type="Gene3D" id="3.40.50.970">
    <property type="match status" value="2"/>
</dbReference>
<feature type="binding site" evidence="17">
    <location>
        <position position="355"/>
    </location>
    <ligand>
        <name>substrate</name>
    </ligand>
</feature>
<feature type="site" description="Important for catalytic activity" evidence="20">
    <location>
        <position position="29"/>
    </location>
</feature>
<organism evidence="23 24">
    <name type="scientific">Alicyclobacillus cellulosilyticus</name>
    <dbReference type="NCBI Taxonomy" id="1003997"/>
    <lineage>
        <taxon>Bacteria</taxon>
        <taxon>Bacillati</taxon>
        <taxon>Bacillota</taxon>
        <taxon>Bacilli</taxon>
        <taxon>Bacillales</taxon>
        <taxon>Alicyclobacillaceae</taxon>
        <taxon>Alicyclobacillus</taxon>
    </lineage>
</organism>
<dbReference type="SUPFAM" id="SSF52922">
    <property type="entry name" value="TK C-terminal domain-like"/>
    <property type="match status" value="1"/>
</dbReference>
<dbReference type="SMART" id="SM00861">
    <property type="entry name" value="Transket_pyr"/>
    <property type="match status" value="1"/>
</dbReference>
<evidence type="ECO:0000256" key="14">
    <source>
        <dbReference type="ARBA" id="ARBA00049473"/>
    </source>
</evidence>
<keyword evidence="10 19" id="KW-0479">Metal-binding</keyword>
<evidence type="ECO:0000256" key="9">
    <source>
        <dbReference type="ARBA" id="ARBA00022679"/>
    </source>
</evidence>
<dbReference type="InterPro" id="IPR005474">
    <property type="entry name" value="Transketolase_N"/>
</dbReference>
<accession>A0A917K7G8</accession>
<evidence type="ECO:0000256" key="2">
    <source>
        <dbReference type="ARBA" id="ARBA00001936"/>
    </source>
</evidence>
<dbReference type="InterPro" id="IPR005478">
    <property type="entry name" value="Transketolase_bac-like"/>
</dbReference>
<feature type="binding site" evidence="19">
    <location>
        <position position="188"/>
    </location>
    <ligand>
        <name>Mg(2+)</name>
        <dbReference type="ChEBI" id="CHEBI:18420"/>
    </ligand>
</feature>
<dbReference type="Pfam" id="PF00456">
    <property type="entry name" value="Transketolase_N"/>
    <property type="match status" value="1"/>
</dbReference>
<evidence type="ECO:0000256" key="3">
    <source>
        <dbReference type="ARBA" id="ARBA00001941"/>
    </source>
</evidence>
<sequence>MGYTAVDQLAVNTIRTLSIDAVEKANSGHPGLPMGAAPMAYVLWSRFMRFDPKAPNWINRDRFVLSAGHGSMLLYSLLHLFGFDVSIEDIQQFRQWGSKTPGHPEYGHTPGVDATAGPLGQGVAMAVGMAMAERFLSATFNREGYPLIDHYTYVLAGDGDMMEGVAAEAVSLAGHLGLNKLIVLYDSNDVSLDGPLSWSFSENVAQRFAACGWNVLRVEDGNDMAAIEDAIAKARQEQHRPTLIEVKTIIGYGAPKKQGTKHAHGEPLGPEEAEAAKRAYGWNYPPFTVPDEVRAHLAAQVEAKAKAHEEWNDLFERYGQAYPELAQAFIDALHGRVRVNWDEVLPEFSGDVATRDAFGKIVNAVAPHVPVLVGGSADLSGSNKTYLNGFDHFTRESFHGRNFFYGVREHAMGAILNGMSLHGGVIPYAGTFLVFSDYLRPALRLSALMKQPVIHIFTHDSVAVGEDGPTHQPVEQLASLRVIPGFKVFRPADGTETALAFRYALEHRDGPVALALTRQKVPTLDEVKEHRHEFARGAYVIYQHRGGDEIILMASGSEVQWVLGAAKELAKEDVAVRVVSFPCMEVFDAQDEAYRNQVLPPSVRKRLAVEMAHPLPWLKYVGDEGRVFGIDHFGTSAKGEVIVEKYGFTVDNVLKLARALLQA</sequence>
<dbReference type="InterPro" id="IPR009014">
    <property type="entry name" value="Transketo_C/PFOR_II"/>
</dbReference>
<comment type="cofactor">
    <cofactor evidence="1">
        <name>Ca(2+)</name>
        <dbReference type="ChEBI" id="CHEBI:29108"/>
    </cofactor>
</comment>
<dbReference type="RefSeq" id="WP_188881350.1">
    <property type="nucleotide sequence ID" value="NZ_BMOY01000009.1"/>
</dbReference>
<evidence type="ECO:0000313" key="23">
    <source>
        <dbReference type="EMBL" id="GGJ01590.1"/>
    </source>
</evidence>
<evidence type="ECO:0000256" key="13">
    <source>
        <dbReference type="ARBA" id="ARBA00023052"/>
    </source>
</evidence>
<dbReference type="CDD" id="cd07033">
    <property type="entry name" value="TPP_PYR_DXS_TK_like"/>
    <property type="match status" value="1"/>
</dbReference>
<evidence type="ECO:0000256" key="12">
    <source>
        <dbReference type="ARBA" id="ARBA00022842"/>
    </source>
</evidence>
<evidence type="ECO:0000256" key="7">
    <source>
        <dbReference type="ARBA" id="ARBA00013152"/>
    </source>
</evidence>
<feature type="binding site" evidence="19">
    <location>
        <position position="190"/>
    </location>
    <ligand>
        <name>Mg(2+)</name>
        <dbReference type="ChEBI" id="CHEBI:18420"/>
    </ligand>
</feature>
<comment type="function">
    <text evidence="4 21">Catalyzes the transfer of a two-carbon ketol group from a ketose donor to an aldose acceptor, via a covalent intermediate with the cofactor thiamine pyrophosphate.</text>
</comment>
<dbReference type="EC" id="2.2.1.1" evidence="7 15"/>
<dbReference type="InterPro" id="IPR020826">
    <property type="entry name" value="Transketolase_BS"/>
</dbReference>
<dbReference type="Pfam" id="PF22613">
    <property type="entry name" value="Transketolase_C_1"/>
    <property type="match status" value="1"/>
</dbReference>
<dbReference type="Gene3D" id="3.40.50.920">
    <property type="match status" value="1"/>
</dbReference>
<feature type="site" description="Important for catalytic activity" evidence="20">
    <location>
        <position position="264"/>
    </location>
</feature>
<feature type="active site" description="Proton donor" evidence="16">
    <location>
        <position position="409"/>
    </location>
</feature>
<feature type="binding site" evidence="17">
    <location>
        <position position="264"/>
    </location>
    <ligand>
        <name>substrate</name>
    </ligand>
</feature>
<dbReference type="SUPFAM" id="SSF52518">
    <property type="entry name" value="Thiamin diphosphate-binding fold (THDP-binding)"/>
    <property type="match status" value="2"/>
</dbReference>
<dbReference type="InterPro" id="IPR055152">
    <property type="entry name" value="Transketolase-like_C_2"/>
</dbReference>
<gene>
    <name evidence="23" type="ORF">GCM10010885_08500</name>
</gene>
<dbReference type="CDD" id="cd02012">
    <property type="entry name" value="TPP_TK"/>
    <property type="match status" value="1"/>
</dbReference>
<evidence type="ECO:0000256" key="21">
    <source>
        <dbReference type="RuleBase" id="RU004996"/>
    </source>
</evidence>
<feature type="binding site" evidence="17">
    <location>
        <position position="29"/>
    </location>
    <ligand>
        <name>substrate</name>
    </ligand>
</feature>
<evidence type="ECO:0000256" key="4">
    <source>
        <dbReference type="ARBA" id="ARBA00002931"/>
    </source>
</evidence>
<dbReference type="Pfam" id="PF02779">
    <property type="entry name" value="Transket_pyr"/>
    <property type="match status" value="1"/>
</dbReference>
<comment type="cofactor">
    <cofactor evidence="21">
        <name>Mg(2+)</name>
        <dbReference type="ChEBI" id="CHEBI:18420"/>
    </cofactor>
    <cofactor evidence="21">
        <name>Ca(2+)</name>
        <dbReference type="ChEBI" id="CHEBI:29108"/>
    </cofactor>
    <cofactor evidence="21">
        <name>Mn(2+)</name>
        <dbReference type="ChEBI" id="CHEBI:29035"/>
    </cofactor>
    <cofactor evidence="21">
        <name>Co(2+)</name>
        <dbReference type="ChEBI" id="CHEBI:48828"/>
    </cofactor>
    <text evidence="21">Binds 1 Mg(2+) ion per subunit. Can also utilize other divalent metal cations, such as Ca(2+), Mn(2+) and Co(2+).</text>
</comment>
<dbReference type="PANTHER" id="PTHR43522:SF2">
    <property type="entry name" value="TRANSKETOLASE 1-RELATED"/>
    <property type="match status" value="1"/>
</dbReference>
<keyword evidence="13 18" id="KW-0786">Thiamine pyrophosphate</keyword>
<feature type="binding site" evidence="18">
    <location>
        <position position="264"/>
    </location>
    <ligand>
        <name>thiamine diphosphate</name>
        <dbReference type="ChEBI" id="CHEBI:58937"/>
    </ligand>
</feature>
<evidence type="ECO:0000256" key="6">
    <source>
        <dbReference type="ARBA" id="ARBA00011738"/>
    </source>
</evidence>
<dbReference type="FunFam" id="3.40.50.970:FF:000004">
    <property type="entry name" value="Transketolase"/>
    <property type="match status" value="1"/>
</dbReference>
<dbReference type="PROSITE" id="PS00802">
    <property type="entry name" value="TRANSKETOLASE_2"/>
    <property type="match status" value="1"/>
</dbReference>
<comment type="similarity">
    <text evidence="5 21">Belongs to the transketolase family.</text>
</comment>
<feature type="binding site" evidence="17">
    <location>
        <position position="459"/>
    </location>
    <ligand>
        <name>substrate</name>
    </ligand>
</feature>
<keyword evidence="9 21" id="KW-0808">Transferase</keyword>
<protein>
    <recommendedName>
        <fullName evidence="8 15">Transketolase</fullName>
        <ecNumber evidence="7 15">2.2.1.1</ecNumber>
    </recommendedName>
</protein>
<evidence type="ECO:0000256" key="15">
    <source>
        <dbReference type="NCBIfam" id="TIGR00232"/>
    </source>
</evidence>
<dbReference type="InterPro" id="IPR029061">
    <property type="entry name" value="THDP-binding"/>
</dbReference>
<proteinExistence type="inferred from homology"/>
<reference evidence="23" key="2">
    <citation type="submission" date="2020-09" db="EMBL/GenBank/DDBJ databases">
        <authorList>
            <person name="Sun Q."/>
            <person name="Ohkuma M."/>
        </authorList>
    </citation>
    <scope>NUCLEOTIDE SEQUENCE</scope>
    <source>
        <strain evidence="23">JCM 18487</strain>
    </source>
</reference>
<comment type="cofactor">
    <cofactor evidence="18">
        <name>thiamine diphosphate</name>
        <dbReference type="ChEBI" id="CHEBI:58937"/>
    </cofactor>
    <text evidence="18">Binds 1 thiamine pyrophosphate per subunit. During the reaction, the substrate forms a covalent intermediate with the cofactor.</text>
</comment>
<dbReference type="InterPro" id="IPR005475">
    <property type="entry name" value="Transketolase-like_Pyr-bd"/>
</dbReference>
<evidence type="ECO:0000256" key="5">
    <source>
        <dbReference type="ARBA" id="ARBA00007131"/>
    </source>
</evidence>
<dbReference type="NCBIfam" id="TIGR00232">
    <property type="entry name" value="tktlase_bact"/>
    <property type="match status" value="1"/>
</dbReference>
<evidence type="ECO:0000259" key="22">
    <source>
        <dbReference type="SMART" id="SM00861"/>
    </source>
</evidence>
<feature type="binding site" evidence="17">
    <location>
        <position position="467"/>
    </location>
    <ligand>
        <name>substrate</name>
    </ligand>
</feature>
<dbReference type="FunFam" id="3.40.50.920:FF:000003">
    <property type="entry name" value="Transketolase"/>
    <property type="match status" value="1"/>
</dbReference>
<evidence type="ECO:0000256" key="18">
    <source>
        <dbReference type="PIRSR" id="PIRSR605478-3"/>
    </source>
</evidence>